<evidence type="ECO:0000313" key="5">
    <source>
        <dbReference type="Proteomes" id="UP000276232"/>
    </source>
</evidence>
<dbReference type="FunFam" id="3.20.20.100:FF:000004">
    <property type="entry name" value="Oxidoreductase, aldo/keto reductase"/>
    <property type="match status" value="1"/>
</dbReference>
<dbReference type="SUPFAM" id="SSF51430">
    <property type="entry name" value="NAD(P)-linked oxidoreductase"/>
    <property type="match status" value="1"/>
</dbReference>
<dbReference type="GO" id="GO:0016491">
    <property type="term" value="F:oxidoreductase activity"/>
    <property type="evidence" value="ECO:0007669"/>
    <property type="project" value="UniProtKB-KW"/>
</dbReference>
<reference evidence="4 5" key="1">
    <citation type="journal article" date="2015" name="Stand. Genomic Sci.">
        <title>Genomic Encyclopedia of Bacterial and Archaeal Type Strains, Phase III: the genomes of soil and plant-associated and newly described type strains.</title>
        <authorList>
            <person name="Whitman W.B."/>
            <person name="Woyke T."/>
            <person name="Klenk H.P."/>
            <person name="Zhou Y."/>
            <person name="Lilburn T.G."/>
            <person name="Beck B.J."/>
            <person name="De Vos P."/>
            <person name="Vandamme P."/>
            <person name="Eisen J.A."/>
            <person name="Garrity G."/>
            <person name="Hugenholtz P."/>
            <person name="Kyrpides N.C."/>
        </authorList>
    </citation>
    <scope>NUCLEOTIDE SEQUENCE [LARGE SCALE GENOMIC DNA]</scope>
    <source>
        <strain evidence="4 5">CECT 7306</strain>
    </source>
</reference>
<sequence length="340" mass="36264">MEHRTLGRSGLAVSTYSLGTMTFGVEADEPTSHWLMSQYVDAGGVVLETADVYGGGLSESIIGRWFAAQGSSTRDRVVLATKGRFPSRGVEPRDAGGSRRNLRRSLDRSLQRLGVDHVDLYQVHAHEALTPMEETAGFLDDAVRSGKISYAGLSNYTGWQTATMVGLAAGRFPLVSHQPQYSLLVRETEYEIVPACVAGGLGLLPWSPLGGGYLTGKYRRDEAPTGATRLGDDPERGMEAVSKRGASAQTWDVVDAVRAVADGRGATMAAVALAWLHDRPGVASVILGVRTPEQLEGNLAAVGLHLTEEETARLDAASAPTPQDYPYGPGGVDQRTRTLA</sequence>
<dbReference type="InterPro" id="IPR023210">
    <property type="entry name" value="NADP_OxRdtase_dom"/>
</dbReference>
<evidence type="ECO:0000313" key="4">
    <source>
        <dbReference type="EMBL" id="ROP44642.1"/>
    </source>
</evidence>
<accession>A0A3N1HQH8</accession>
<feature type="domain" description="NADP-dependent oxidoreductase" evidence="3">
    <location>
        <begin position="18"/>
        <end position="317"/>
    </location>
</feature>
<dbReference type="GO" id="GO:0005829">
    <property type="term" value="C:cytosol"/>
    <property type="evidence" value="ECO:0007669"/>
    <property type="project" value="UniProtKB-ARBA"/>
</dbReference>
<evidence type="ECO:0000256" key="2">
    <source>
        <dbReference type="SAM" id="MobiDB-lite"/>
    </source>
</evidence>
<evidence type="ECO:0000256" key="1">
    <source>
        <dbReference type="ARBA" id="ARBA00023002"/>
    </source>
</evidence>
<organism evidence="4 5">
    <name type="scientific">Pseudokineococcus lusitanus</name>
    <dbReference type="NCBI Taxonomy" id="763993"/>
    <lineage>
        <taxon>Bacteria</taxon>
        <taxon>Bacillati</taxon>
        <taxon>Actinomycetota</taxon>
        <taxon>Actinomycetes</taxon>
        <taxon>Kineosporiales</taxon>
        <taxon>Kineosporiaceae</taxon>
        <taxon>Pseudokineococcus</taxon>
    </lineage>
</organism>
<protein>
    <submittedName>
        <fullName evidence="4">Aryl-alcohol dehydrogenase-like predicted oxidoreductase</fullName>
    </submittedName>
</protein>
<comment type="caution">
    <text evidence="4">The sequence shown here is derived from an EMBL/GenBank/DDBJ whole genome shotgun (WGS) entry which is preliminary data.</text>
</comment>
<dbReference type="Pfam" id="PF00248">
    <property type="entry name" value="Aldo_ket_red"/>
    <property type="match status" value="1"/>
</dbReference>
<evidence type="ECO:0000259" key="3">
    <source>
        <dbReference type="Pfam" id="PF00248"/>
    </source>
</evidence>
<feature type="region of interest" description="Disordered" evidence="2">
    <location>
        <begin position="316"/>
        <end position="340"/>
    </location>
</feature>
<dbReference type="RefSeq" id="WP_123378902.1">
    <property type="nucleotide sequence ID" value="NZ_RJKN01000002.1"/>
</dbReference>
<name>A0A3N1HQH8_9ACTN</name>
<dbReference type="AlphaFoldDB" id="A0A3N1HQH8"/>
<dbReference type="InterPro" id="IPR036812">
    <property type="entry name" value="NAD(P)_OxRdtase_dom_sf"/>
</dbReference>
<keyword evidence="5" id="KW-1185">Reference proteome</keyword>
<keyword evidence="1" id="KW-0560">Oxidoreductase</keyword>
<dbReference type="InParanoid" id="A0A3N1HQH8"/>
<dbReference type="PANTHER" id="PTHR43364">
    <property type="entry name" value="NADH-SPECIFIC METHYLGLYOXAL REDUCTASE-RELATED"/>
    <property type="match status" value="1"/>
</dbReference>
<dbReference type="Proteomes" id="UP000276232">
    <property type="component" value="Unassembled WGS sequence"/>
</dbReference>
<dbReference type="Gene3D" id="3.20.20.100">
    <property type="entry name" value="NADP-dependent oxidoreductase domain"/>
    <property type="match status" value="1"/>
</dbReference>
<dbReference type="FunCoup" id="A0A3N1HQH8">
    <property type="interactions" value="191"/>
</dbReference>
<dbReference type="PANTHER" id="PTHR43364:SF4">
    <property type="entry name" value="NAD(P)-LINKED OXIDOREDUCTASE SUPERFAMILY PROTEIN"/>
    <property type="match status" value="1"/>
</dbReference>
<proteinExistence type="predicted"/>
<dbReference type="EMBL" id="RJKN01000002">
    <property type="protein sequence ID" value="ROP44642.1"/>
    <property type="molecule type" value="Genomic_DNA"/>
</dbReference>
<dbReference type="InterPro" id="IPR050523">
    <property type="entry name" value="AKR_Detox_Biosynth"/>
</dbReference>
<gene>
    <name evidence="4" type="ORF">EDC03_0768</name>
</gene>
<dbReference type="OrthoDB" id="9768793at2"/>